<accession>A0A444JPU3</accession>
<dbReference type="OrthoDB" id="9808275at2"/>
<keyword evidence="4" id="KW-1185">Reference proteome</keyword>
<dbReference type="RefSeq" id="WP_128783944.1">
    <property type="nucleotide sequence ID" value="NZ_RJLM01000004.1"/>
</dbReference>
<dbReference type="InterPro" id="IPR016847">
    <property type="entry name" value="Man6P_Isoase_Firm_lng_prd"/>
</dbReference>
<name>A0A444JPU3_9GAMM</name>
<keyword evidence="2" id="KW-0862">Zinc</keyword>
<dbReference type="InterPro" id="IPR014710">
    <property type="entry name" value="RmlC-like_jellyroll"/>
</dbReference>
<keyword evidence="1" id="KW-0479">Metal-binding</keyword>
<dbReference type="PANTHER" id="PTHR42742">
    <property type="entry name" value="TRANSCRIPTIONAL REPRESSOR MPRA"/>
    <property type="match status" value="1"/>
</dbReference>
<dbReference type="Gene3D" id="2.60.120.10">
    <property type="entry name" value="Jelly Rolls"/>
    <property type="match status" value="1"/>
</dbReference>
<dbReference type="AlphaFoldDB" id="A0A444JPU3"/>
<evidence type="ECO:0000256" key="2">
    <source>
        <dbReference type="ARBA" id="ARBA00022833"/>
    </source>
</evidence>
<dbReference type="EMBL" id="RJLM01000004">
    <property type="protein sequence ID" value="RWX55130.1"/>
    <property type="molecule type" value="Genomic_DNA"/>
</dbReference>
<dbReference type="InterPro" id="IPR011051">
    <property type="entry name" value="RmlC_Cupin_sf"/>
</dbReference>
<evidence type="ECO:0000256" key="1">
    <source>
        <dbReference type="ARBA" id="ARBA00022723"/>
    </source>
</evidence>
<dbReference type="Proteomes" id="UP000287563">
    <property type="component" value="Unassembled WGS sequence"/>
</dbReference>
<gene>
    <name evidence="3" type="ORF">EDI28_11220</name>
</gene>
<dbReference type="InterPro" id="IPR051804">
    <property type="entry name" value="Carb_Metab_Reg_Kinase/Isom"/>
</dbReference>
<keyword evidence="3" id="KW-0413">Isomerase</keyword>
<protein>
    <submittedName>
        <fullName evidence="3">Mannose-6-phosphate isomerase</fullName>
    </submittedName>
</protein>
<organism evidence="3 4">
    <name type="scientific">Photobacterium chitinilyticum</name>
    <dbReference type="NCBI Taxonomy" id="2485123"/>
    <lineage>
        <taxon>Bacteria</taxon>
        <taxon>Pseudomonadati</taxon>
        <taxon>Pseudomonadota</taxon>
        <taxon>Gammaproteobacteria</taxon>
        <taxon>Vibrionales</taxon>
        <taxon>Vibrionaceae</taxon>
        <taxon>Photobacterium</taxon>
    </lineage>
</organism>
<dbReference type="CDD" id="cd07010">
    <property type="entry name" value="cupin_PMI_type_I_N_bac"/>
    <property type="match status" value="1"/>
</dbReference>
<evidence type="ECO:0000313" key="3">
    <source>
        <dbReference type="EMBL" id="RWX55130.1"/>
    </source>
</evidence>
<evidence type="ECO:0000313" key="4">
    <source>
        <dbReference type="Proteomes" id="UP000287563"/>
    </source>
</evidence>
<sequence>MKYLAGNSNYDKFPCVEIKGFANQAWQDWAAIVVQVKQRVSGNQKHVLVVDTYHGVDHNELLDQLIMPLKPSHIVFTDEAKYGEEHIFEMLERNITNDRVFGVIAPHKLHEFFDAEKLAETRHQIENATDGLIVVYGHGARLFADGDTFIYADLARWEIQQRFRRGELGNWGVENTDEDVLRRYKRAFFIEWRVFDRYKTKLLPQADFLLDTNAAFMPKMVTGEAFMAGLEQTVQQPFRLVPFFDPGVWGGQWMKEVCALDESKPNYAWCFDCVPEENSLLLKYDDVTVEVPSQDLVLLQPKRLLGEEVHARFGAEFPIRFDFLDTMEGQHLSLQVHPLTEYIQQEFGMHYTQDESYYMLDVGDDASVYLGTKTGTKPDEMMADLEAAQRGEKPFDDERFINQFPAKKHDHFLIPAGTVHCSGSNSMVLEISATPYIFTFKLWDWERLGLDGQPRPVHLDHGKEVIDWDRNTEWCAEHLVNAITPIAEGEGWREEKTGLHEREFIETRRHWFSQPVRHNTEGNVNVLNLVEGKEALVLSPGNLFVPFVVHYAETFVIPAQVGEYIIQPHGASEGTEIATIKAYVRG</sequence>
<dbReference type="PANTHER" id="PTHR42742:SF3">
    <property type="entry name" value="FRUCTOKINASE"/>
    <property type="match status" value="1"/>
</dbReference>
<proteinExistence type="predicted"/>
<comment type="caution">
    <text evidence="3">The sequence shown here is derived from an EMBL/GenBank/DDBJ whole genome shotgun (WGS) entry which is preliminary data.</text>
</comment>
<dbReference type="GO" id="GO:0046872">
    <property type="term" value="F:metal ion binding"/>
    <property type="evidence" value="ECO:0007669"/>
    <property type="project" value="UniProtKB-KW"/>
</dbReference>
<dbReference type="GO" id="GO:0016853">
    <property type="term" value="F:isomerase activity"/>
    <property type="evidence" value="ECO:0007669"/>
    <property type="project" value="UniProtKB-KW"/>
</dbReference>
<reference evidence="3 4" key="1">
    <citation type="submission" date="2018-11" db="EMBL/GenBank/DDBJ databases">
        <title>Photobacterium sp. BEI247 sp. nov., a marine bacterium isolated from Yongle Blue Hole in the South China Sea.</title>
        <authorList>
            <person name="Wang X."/>
        </authorList>
    </citation>
    <scope>NUCLEOTIDE SEQUENCE [LARGE SCALE GENOMIC DNA]</scope>
    <source>
        <strain evidence="4">BEI247</strain>
    </source>
</reference>
<dbReference type="SUPFAM" id="SSF51182">
    <property type="entry name" value="RmlC-like cupins"/>
    <property type="match status" value="1"/>
</dbReference>
<dbReference type="PIRSF" id="PIRSF026713">
    <property type="entry name" value="PMI_Firm_long_prd"/>
    <property type="match status" value="1"/>
</dbReference>